<dbReference type="Proteomes" id="UP000786811">
    <property type="component" value="Unassembled WGS sequence"/>
</dbReference>
<sequence>MERLDEEREDRKKQLKELKTEFEKIERKNAELERKIEKIEAENQAGRSASNIKWNEMEKKIENSEKKMEKETANIKKGLKEMKEKLIAEVVEENDARTSISTSISRMGEGARIAEIEG</sequence>
<comment type="caution">
    <text evidence="2">The sequence shown here is derived from an EMBL/GenBank/DDBJ whole genome shotgun (WGS) entry which is preliminary data.</text>
</comment>
<accession>A0A8J2H908</accession>
<gene>
    <name evidence="2" type="ORF">HICCMSTLAB_LOCUS4259</name>
</gene>
<reference evidence="2" key="1">
    <citation type="submission" date="2021-04" db="EMBL/GenBank/DDBJ databases">
        <authorList>
            <person name="Chebbi M.A.C M."/>
        </authorList>
    </citation>
    <scope>NUCLEOTIDE SEQUENCE</scope>
</reference>
<name>A0A8J2H908_COTCN</name>
<dbReference type="AlphaFoldDB" id="A0A8J2H908"/>
<evidence type="ECO:0000256" key="1">
    <source>
        <dbReference type="SAM" id="MobiDB-lite"/>
    </source>
</evidence>
<feature type="compositionally biased region" description="Basic and acidic residues" evidence="1">
    <location>
        <begin position="55"/>
        <end position="69"/>
    </location>
</feature>
<keyword evidence="3" id="KW-1185">Reference proteome</keyword>
<feature type="region of interest" description="Disordered" evidence="1">
    <location>
        <begin position="42"/>
        <end position="69"/>
    </location>
</feature>
<protein>
    <submittedName>
        <fullName evidence="2">Uncharacterized protein</fullName>
    </submittedName>
</protein>
<dbReference type="EMBL" id="CAJNRD030001118">
    <property type="protein sequence ID" value="CAG5085038.1"/>
    <property type="molecule type" value="Genomic_DNA"/>
</dbReference>
<evidence type="ECO:0000313" key="3">
    <source>
        <dbReference type="Proteomes" id="UP000786811"/>
    </source>
</evidence>
<evidence type="ECO:0000313" key="2">
    <source>
        <dbReference type="EMBL" id="CAG5085038.1"/>
    </source>
</evidence>
<proteinExistence type="predicted"/>
<organism evidence="2 3">
    <name type="scientific">Cotesia congregata</name>
    <name type="common">Parasitoid wasp</name>
    <name type="synonym">Apanteles congregatus</name>
    <dbReference type="NCBI Taxonomy" id="51543"/>
    <lineage>
        <taxon>Eukaryota</taxon>
        <taxon>Metazoa</taxon>
        <taxon>Ecdysozoa</taxon>
        <taxon>Arthropoda</taxon>
        <taxon>Hexapoda</taxon>
        <taxon>Insecta</taxon>
        <taxon>Pterygota</taxon>
        <taxon>Neoptera</taxon>
        <taxon>Endopterygota</taxon>
        <taxon>Hymenoptera</taxon>
        <taxon>Apocrita</taxon>
        <taxon>Ichneumonoidea</taxon>
        <taxon>Braconidae</taxon>
        <taxon>Microgastrinae</taxon>
        <taxon>Cotesia</taxon>
    </lineage>
</organism>